<dbReference type="InterPro" id="IPR050955">
    <property type="entry name" value="Plant_Biomass_Hydrol_Est"/>
</dbReference>
<dbReference type="GO" id="GO:0016787">
    <property type="term" value="F:hydrolase activity"/>
    <property type="evidence" value="ECO:0007669"/>
    <property type="project" value="UniProtKB-KW"/>
</dbReference>
<feature type="signal peptide" evidence="4">
    <location>
        <begin position="1"/>
        <end position="33"/>
    </location>
</feature>
<evidence type="ECO:0000256" key="3">
    <source>
        <dbReference type="SAM" id="MobiDB-lite"/>
    </source>
</evidence>
<dbReference type="PANTHER" id="PTHR43037:SF1">
    <property type="entry name" value="BLL1128 PROTEIN"/>
    <property type="match status" value="1"/>
</dbReference>
<protein>
    <submittedName>
        <fullName evidence="5">Poly(Hydroxyalkanoate) depolymerase family esterase</fullName>
    </submittedName>
</protein>
<dbReference type="InterPro" id="IPR006311">
    <property type="entry name" value="TAT_signal"/>
</dbReference>
<dbReference type="Pfam" id="PF10503">
    <property type="entry name" value="Esterase_PHB"/>
    <property type="match status" value="1"/>
</dbReference>
<keyword evidence="1 4" id="KW-0732">Signal</keyword>
<dbReference type="SUPFAM" id="SSF53474">
    <property type="entry name" value="alpha/beta-Hydrolases"/>
    <property type="match status" value="2"/>
</dbReference>
<name>A0A2M9D3S8_9MICO</name>
<sequence>MSTVKRRLTIPAALASLALVSATLAGAPFAAQAITCPPGFEMLPGCSNSSDPGGSDTVPGTWSTETVAGMSTRIYTPSTAAELPAGRALMISLHGCAQKASDFQANANWVAAAEDYGMIVALPDAPNGGVVFGCWDYYDSNHSRSNPARHDDNLLNLATTLSARASLGIDADQVYISGLSSGGGETMVMGCLAPDVFAGMGINAGPTVGTTSGQISSVAVSKAQGTNTCTSFGSANSAAFSTQLTSVIYGSNDSTVSTGYNTLNGQIMAGIYGASSTSTFSLSGLAGNNTAGLGTLYSDAAGPRVSVIQNSNLGHNWPAGAGTGGTYINANSLDYPAYVTEFFFDNNRRVDRTGTPGPTPTPTPTPTSTPTPTPTPDPEPVTCFTATNAQHAAAGRAFAYGVNPYNPYYAKGSLSYLGQGDATITSLSQVSANSWIKTGSCG</sequence>
<dbReference type="PROSITE" id="PS51318">
    <property type="entry name" value="TAT"/>
    <property type="match status" value="1"/>
</dbReference>
<reference evidence="5 6" key="1">
    <citation type="submission" date="2017-11" db="EMBL/GenBank/DDBJ databases">
        <title>Genomic Encyclopedia of Archaeal and Bacterial Type Strains, Phase II (KMG-II): From Individual Species to Whole Genera.</title>
        <authorList>
            <person name="Goeker M."/>
        </authorList>
    </citation>
    <scope>NUCLEOTIDE SEQUENCE [LARGE SCALE GENOMIC DNA]</scope>
    <source>
        <strain evidence="5 6">DSM 16400</strain>
    </source>
</reference>
<proteinExistence type="predicted"/>
<evidence type="ECO:0000313" key="6">
    <source>
        <dbReference type="Proteomes" id="UP000231742"/>
    </source>
</evidence>
<evidence type="ECO:0000256" key="1">
    <source>
        <dbReference type="ARBA" id="ARBA00022729"/>
    </source>
</evidence>
<dbReference type="PANTHER" id="PTHR43037">
    <property type="entry name" value="UNNAMED PRODUCT-RELATED"/>
    <property type="match status" value="1"/>
</dbReference>
<dbReference type="EMBL" id="PGFH01000002">
    <property type="protein sequence ID" value="PJJ78841.1"/>
    <property type="molecule type" value="Genomic_DNA"/>
</dbReference>
<keyword evidence="2" id="KW-0378">Hydrolase</keyword>
<comment type="caution">
    <text evidence="5">The sequence shown here is derived from an EMBL/GenBank/DDBJ whole genome shotgun (WGS) entry which is preliminary data.</text>
</comment>
<dbReference type="NCBIfam" id="TIGR01840">
    <property type="entry name" value="esterase_phb"/>
    <property type="match status" value="1"/>
</dbReference>
<keyword evidence="6" id="KW-1185">Reference proteome</keyword>
<feature type="compositionally biased region" description="Pro residues" evidence="3">
    <location>
        <begin position="357"/>
        <end position="379"/>
    </location>
</feature>
<feature type="chain" id="PRO_5014631123" evidence="4">
    <location>
        <begin position="34"/>
        <end position="442"/>
    </location>
</feature>
<evidence type="ECO:0000256" key="4">
    <source>
        <dbReference type="SAM" id="SignalP"/>
    </source>
</evidence>
<dbReference type="Proteomes" id="UP000231742">
    <property type="component" value="Unassembled WGS sequence"/>
</dbReference>
<dbReference type="InterPro" id="IPR029058">
    <property type="entry name" value="AB_hydrolase_fold"/>
</dbReference>
<dbReference type="InterPro" id="IPR010126">
    <property type="entry name" value="Esterase_phb"/>
</dbReference>
<dbReference type="AlphaFoldDB" id="A0A2M9D3S8"/>
<evidence type="ECO:0000313" key="5">
    <source>
        <dbReference type="EMBL" id="PJJ78841.1"/>
    </source>
</evidence>
<dbReference type="RefSeq" id="WP_229820587.1">
    <property type="nucleotide sequence ID" value="NZ_BMZU01000003.1"/>
</dbReference>
<gene>
    <name evidence="5" type="ORF">CLV85_2421</name>
</gene>
<accession>A0A2M9D3S8</accession>
<dbReference type="GO" id="GO:0005576">
    <property type="term" value="C:extracellular region"/>
    <property type="evidence" value="ECO:0007669"/>
    <property type="project" value="InterPro"/>
</dbReference>
<evidence type="ECO:0000256" key="2">
    <source>
        <dbReference type="ARBA" id="ARBA00022801"/>
    </source>
</evidence>
<organism evidence="5 6">
    <name type="scientific">Salinibacterium amurskyense</name>
    <dbReference type="NCBI Taxonomy" id="205941"/>
    <lineage>
        <taxon>Bacteria</taxon>
        <taxon>Bacillati</taxon>
        <taxon>Actinomycetota</taxon>
        <taxon>Actinomycetes</taxon>
        <taxon>Micrococcales</taxon>
        <taxon>Microbacteriaceae</taxon>
        <taxon>Salinibacterium</taxon>
    </lineage>
</organism>
<feature type="region of interest" description="Disordered" evidence="3">
    <location>
        <begin position="348"/>
        <end position="381"/>
    </location>
</feature>
<dbReference type="Gene3D" id="3.40.50.1820">
    <property type="entry name" value="alpha/beta hydrolase"/>
    <property type="match status" value="1"/>
</dbReference>